<feature type="active site" description="Charge relay system" evidence="7">
    <location>
        <position position="232"/>
    </location>
</feature>
<reference evidence="10 11" key="1">
    <citation type="submission" date="2018-06" db="EMBL/GenBank/DDBJ databases">
        <title>Extensive metabolic versatility and redundancy in microbially diverse, dynamic hydrothermal sediments.</title>
        <authorList>
            <person name="Dombrowski N."/>
            <person name="Teske A."/>
            <person name="Baker B.J."/>
        </authorList>
    </citation>
    <scope>NUCLEOTIDE SEQUENCE [LARGE SCALE GENOMIC DNA]</scope>
    <source>
        <strain evidence="10">B36_G15</strain>
    </source>
</reference>
<dbReference type="PROSITE" id="PS50106">
    <property type="entry name" value="PDZ"/>
    <property type="match status" value="2"/>
</dbReference>
<feature type="active site" description="Charge relay system" evidence="7">
    <location>
        <position position="121"/>
    </location>
</feature>
<feature type="binding site" evidence="8">
    <location>
        <position position="121"/>
    </location>
    <ligand>
        <name>substrate</name>
    </ligand>
</feature>
<evidence type="ECO:0000256" key="4">
    <source>
        <dbReference type="ARBA" id="ARBA00022737"/>
    </source>
</evidence>
<dbReference type="Pfam" id="PF13180">
    <property type="entry name" value="PDZ_2"/>
    <property type="match status" value="1"/>
</dbReference>
<dbReference type="PRINTS" id="PR00834">
    <property type="entry name" value="PROTEASES2C"/>
</dbReference>
<dbReference type="SMART" id="SM00228">
    <property type="entry name" value="PDZ"/>
    <property type="match status" value="2"/>
</dbReference>
<dbReference type="Pfam" id="PF00595">
    <property type="entry name" value="PDZ"/>
    <property type="match status" value="1"/>
</dbReference>
<feature type="binding site" evidence="8">
    <location>
        <position position="154"/>
    </location>
    <ligand>
        <name>substrate</name>
    </ligand>
</feature>
<dbReference type="GO" id="GO:0004252">
    <property type="term" value="F:serine-type endopeptidase activity"/>
    <property type="evidence" value="ECO:0007669"/>
    <property type="project" value="InterPro"/>
</dbReference>
<dbReference type="Pfam" id="PF13365">
    <property type="entry name" value="Trypsin_2"/>
    <property type="match status" value="1"/>
</dbReference>
<accession>A0A660SJC4</accession>
<keyword evidence="5" id="KW-0378">Hydrolase</keyword>
<protein>
    <recommendedName>
        <fullName evidence="9">PDZ domain-containing protein</fullName>
    </recommendedName>
</protein>
<feature type="binding site" evidence="8">
    <location>
        <position position="65"/>
    </location>
    <ligand>
        <name>substrate</name>
    </ligand>
</feature>
<evidence type="ECO:0000313" key="10">
    <source>
        <dbReference type="EMBL" id="RKX70632.1"/>
    </source>
</evidence>
<dbReference type="InterPro" id="IPR001478">
    <property type="entry name" value="PDZ"/>
</dbReference>
<feature type="domain" description="PDZ" evidence="9">
    <location>
        <begin position="301"/>
        <end position="367"/>
    </location>
</feature>
<evidence type="ECO:0000256" key="6">
    <source>
        <dbReference type="ARBA" id="ARBA00022825"/>
    </source>
</evidence>
<dbReference type="InterPro" id="IPR036034">
    <property type="entry name" value="PDZ_sf"/>
</dbReference>
<dbReference type="InterPro" id="IPR011782">
    <property type="entry name" value="Pept_S1C_Do"/>
</dbReference>
<dbReference type="PANTHER" id="PTHR22939">
    <property type="entry name" value="SERINE PROTEASE FAMILY S1C HTRA-RELATED"/>
    <property type="match status" value="1"/>
</dbReference>
<comment type="similarity">
    <text evidence="1">Belongs to the peptidase S1C family.</text>
</comment>
<dbReference type="InterPro" id="IPR009003">
    <property type="entry name" value="Peptidase_S1_PA"/>
</dbReference>
<dbReference type="EMBL" id="QNBE01000032">
    <property type="protein sequence ID" value="RKX70632.1"/>
    <property type="molecule type" value="Genomic_DNA"/>
</dbReference>
<evidence type="ECO:0000313" key="11">
    <source>
        <dbReference type="Proteomes" id="UP000268469"/>
    </source>
</evidence>
<keyword evidence="3" id="KW-0732">Signal</keyword>
<dbReference type="Gene3D" id="2.40.10.120">
    <property type="match status" value="1"/>
</dbReference>
<evidence type="ECO:0000256" key="7">
    <source>
        <dbReference type="PIRSR" id="PIRSR611782-1"/>
    </source>
</evidence>
<gene>
    <name evidence="10" type="ORF">DRP53_04350</name>
</gene>
<proteinExistence type="inferred from homology"/>
<dbReference type="GO" id="GO:0006508">
    <property type="term" value="P:proteolysis"/>
    <property type="evidence" value="ECO:0007669"/>
    <property type="project" value="UniProtKB-KW"/>
</dbReference>
<feature type="binding site" evidence="8">
    <location>
        <begin position="230"/>
        <end position="232"/>
    </location>
    <ligand>
        <name>substrate</name>
    </ligand>
</feature>
<dbReference type="SUPFAM" id="SSF50494">
    <property type="entry name" value="Trypsin-like serine proteases"/>
    <property type="match status" value="1"/>
</dbReference>
<organism evidence="10 11">
    <name type="scientific">candidate division WOR-3 bacterium</name>
    <dbReference type="NCBI Taxonomy" id="2052148"/>
    <lineage>
        <taxon>Bacteria</taxon>
        <taxon>Bacteria division WOR-3</taxon>
    </lineage>
</organism>
<dbReference type="Gene3D" id="2.30.42.10">
    <property type="match status" value="2"/>
</dbReference>
<keyword evidence="2" id="KW-0645">Protease</keyword>
<evidence type="ECO:0000256" key="5">
    <source>
        <dbReference type="ARBA" id="ARBA00022801"/>
    </source>
</evidence>
<evidence type="ECO:0000256" key="1">
    <source>
        <dbReference type="ARBA" id="ARBA00010541"/>
    </source>
</evidence>
<evidence type="ECO:0000256" key="3">
    <source>
        <dbReference type="ARBA" id="ARBA00022729"/>
    </source>
</evidence>
<dbReference type="FunFam" id="2.40.10.10:FF:000001">
    <property type="entry name" value="Periplasmic serine protease DegS"/>
    <property type="match status" value="1"/>
</dbReference>
<evidence type="ECO:0000259" key="9">
    <source>
        <dbReference type="PROSITE" id="PS50106"/>
    </source>
</evidence>
<sequence>MKRLPLTVVGIIAASAALFSFFLGFILAQGRIQAEETEAVKGLASSPFVSVVKEVLPAVVNISAEKVVAIRSPGFEFRFQGPFDEFFRQFFRNFPPIPEKSKTLGSGFIIDPKGYIVTNNHVIKGAENIIIKLQSGEEFKGDEVEIVGTDPRTDIALIKVKTKKELPYLRLGSSDEIEVGDWAIAIGNPFHFEGTVTVGVISAKGRSGLALPEGPIYQNFLQTDAAINPGNSGGPLVNIKGEVIGINTAITSPSGGNVGIGFAIPIDLAKKVIKELREKGKVERGYLGVYPQEITEEMKEGLDLPSTEGVLIRDVLPNTPADQAGLMAGDVIIEFDGKKVKNVDQFRIMVAETPIGKKVKIIVLRDGKRKILHAKIGSFPEEISQKEKGEQGIGIMVKEVSEPKPGVVIERIVPASPADRAGLKEGDLIVKINRRRIRSLKEYMEVLTELKDKKVLVFQILRQDQTYFITLRR</sequence>
<name>A0A660SJC4_UNCW3</name>
<dbReference type="SUPFAM" id="SSF50156">
    <property type="entry name" value="PDZ domain-like"/>
    <property type="match status" value="2"/>
</dbReference>
<evidence type="ECO:0000256" key="2">
    <source>
        <dbReference type="ARBA" id="ARBA00022670"/>
    </source>
</evidence>
<dbReference type="PANTHER" id="PTHR22939:SF129">
    <property type="entry name" value="SERINE PROTEASE HTRA2, MITOCHONDRIAL"/>
    <property type="match status" value="1"/>
</dbReference>
<dbReference type="NCBIfam" id="TIGR02037">
    <property type="entry name" value="degP_htrA_DO"/>
    <property type="match status" value="1"/>
</dbReference>
<comment type="caution">
    <text evidence="10">The sequence shown here is derived from an EMBL/GenBank/DDBJ whole genome shotgun (WGS) entry which is preliminary data.</text>
</comment>
<keyword evidence="4" id="KW-0677">Repeat</keyword>
<dbReference type="Proteomes" id="UP000268469">
    <property type="component" value="Unassembled WGS sequence"/>
</dbReference>
<feature type="active site" description="Charge relay system" evidence="7">
    <location>
        <position position="154"/>
    </location>
</feature>
<evidence type="ECO:0000256" key="8">
    <source>
        <dbReference type="PIRSR" id="PIRSR611782-2"/>
    </source>
</evidence>
<dbReference type="AlphaFoldDB" id="A0A660SJC4"/>
<keyword evidence="6" id="KW-0720">Serine protease</keyword>
<dbReference type="InterPro" id="IPR001940">
    <property type="entry name" value="Peptidase_S1C"/>
</dbReference>
<feature type="domain" description="PDZ" evidence="9">
    <location>
        <begin position="380"/>
        <end position="462"/>
    </location>
</feature>
<dbReference type="CDD" id="cd10839">
    <property type="entry name" value="cpPDZ1_DegP-like"/>
    <property type="match status" value="1"/>
</dbReference>